<dbReference type="Gene3D" id="1.20.1070.10">
    <property type="entry name" value="Rhodopsin 7-helix transmembrane proteins"/>
    <property type="match status" value="1"/>
</dbReference>
<name>A0A553PSA1_TIGCA</name>
<evidence type="ECO:0000256" key="4">
    <source>
        <dbReference type="ARBA" id="ARBA00022692"/>
    </source>
</evidence>
<evidence type="ECO:0000256" key="10">
    <source>
        <dbReference type="SAM" id="Phobius"/>
    </source>
</evidence>
<dbReference type="Gene3D" id="4.10.1240.10">
    <property type="entry name" value="GPCR, family 2, extracellular hormone receptor domain"/>
    <property type="match status" value="1"/>
</dbReference>
<dbReference type="EMBL" id="VCGU01000001">
    <property type="protein sequence ID" value="TRY80555.1"/>
    <property type="molecule type" value="Genomic_DNA"/>
</dbReference>
<dbReference type="OMA" id="VAFRITF"/>
<dbReference type="AlphaFoldDB" id="A0A553PSA1"/>
<comment type="caution">
    <text evidence="13">The sequence shown here is derived from an EMBL/GenBank/DDBJ whole genome shotgun (WGS) entry which is preliminary data.</text>
</comment>
<dbReference type="SUPFAM" id="SSF111418">
    <property type="entry name" value="Hormone receptor domain"/>
    <property type="match status" value="1"/>
</dbReference>
<protein>
    <recommendedName>
        <fullName evidence="15">G-protein coupled receptors family 2 profile 2 domain-containing protein</fullName>
    </recommendedName>
</protein>
<evidence type="ECO:0000256" key="9">
    <source>
        <dbReference type="ARBA" id="ARBA00023224"/>
    </source>
</evidence>
<keyword evidence="4 10" id="KW-0812">Transmembrane</keyword>
<keyword evidence="7 10" id="KW-0472">Membrane</keyword>
<evidence type="ECO:0000256" key="6">
    <source>
        <dbReference type="ARBA" id="ARBA00023040"/>
    </source>
</evidence>
<comment type="similarity">
    <text evidence="2">Belongs to the G-protein coupled receptor 2 family.</text>
</comment>
<evidence type="ECO:0000259" key="12">
    <source>
        <dbReference type="PROSITE" id="PS50261"/>
    </source>
</evidence>
<comment type="subcellular location">
    <subcellularLocation>
        <location evidence="1">Cell membrane</location>
        <topology evidence="1">Multi-pass membrane protein</topology>
    </subcellularLocation>
</comment>
<evidence type="ECO:0000259" key="11">
    <source>
        <dbReference type="PROSITE" id="PS50227"/>
    </source>
</evidence>
<keyword evidence="6" id="KW-0297">G-protein coupled receptor</keyword>
<feature type="transmembrane region" description="Helical" evidence="10">
    <location>
        <begin position="151"/>
        <end position="171"/>
    </location>
</feature>
<feature type="non-terminal residue" evidence="13">
    <location>
        <position position="1"/>
    </location>
</feature>
<dbReference type="InterPro" id="IPR001879">
    <property type="entry name" value="GPCR_2_extracellular_dom"/>
</dbReference>
<dbReference type="InterPro" id="IPR000832">
    <property type="entry name" value="GPCR_2_secretin-like"/>
</dbReference>
<organism evidence="13 14">
    <name type="scientific">Tigriopus californicus</name>
    <name type="common">Marine copepod</name>
    <dbReference type="NCBI Taxonomy" id="6832"/>
    <lineage>
        <taxon>Eukaryota</taxon>
        <taxon>Metazoa</taxon>
        <taxon>Ecdysozoa</taxon>
        <taxon>Arthropoda</taxon>
        <taxon>Crustacea</taxon>
        <taxon>Multicrustacea</taxon>
        <taxon>Hexanauplia</taxon>
        <taxon>Copepoda</taxon>
        <taxon>Harpacticoida</taxon>
        <taxon>Harpacticidae</taxon>
        <taxon>Tigriopus</taxon>
    </lineage>
</organism>
<dbReference type="PROSITE" id="PS50227">
    <property type="entry name" value="G_PROTEIN_RECEP_F2_3"/>
    <property type="match status" value="1"/>
</dbReference>
<dbReference type="GO" id="GO:0005886">
    <property type="term" value="C:plasma membrane"/>
    <property type="evidence" value="ECO:0007669"/>
    <property type="project" value="UniProtKB-SubCell"/>
</dbReference>
<dbReference type="PRINTS" id="PR00249">
    <property type="entry name" value="GPCRSECRETIN"/>
</dbReference>
<dbReference type="PROSITE" id="PS50261">
    <property type="entry name" value="G_PROTEIN_RECEP_F2_4"/>
    <property type="match status" value="1"/>
</dbReference>
<dbReference type="PANTHER" id="PTHR45620">
    <property type="entry name" value="PDF RECEPTOR-LIKE PROTEIN-RELATED"/>
    <property type="match status" value="1"/>
</dbReference>
<accession>A0A553PSA1</accession>
<keyword evidence="14" id="KW-1185">Reference proteome</keyword>
<evidence type="ECO:0000256" key="1">
    <source>
        <dbReference type="ARBA" id="ARBA00004651"/>
    </source>
</evidence>
<dbReference type="InterPro" id="IPR036445">
    <property type="entry name" value="GPCR_2_extracell_dom_sf"/>
</dbReference>
<evidence type="ECO:0000256" key="8">
    <source>
        <dbReference type="ARBA" id="ARBA00023170"/>
    </source>
</evidence>
<feature type="transmembrane region" description="Helical" evidence="10">
    <location>
        <begin position="272"/>
        <end position="295"/>
    </location>
</feature>
<gene>
    <name evidence="13" type="ORF">TCAL_13618</name>
</gene>
<feature type="transmembrane region" description="Helical" evidence="10">
    <location>
        <begin position="307"/>
        <end position="326"/>
    </location>
</feature>
<dbReference type="GO" id="GO:0007188">
    <property type="term" value="P:adenylate cyclase-modulating G protein-coupled receptor signaling pathway"/>
    <property type="evidence" value="ECO:0007669"/>
    <property type="project" value="TreeGrafter"/>
</dbReference>
<dbReference type="SMART" id="SM00008">
    <property type="entry name" value="HormR"/>
    <property type="match status" value="1"/>
</dbReference>
<evidence type="ECO:0000256" key="3">
    <source>
        <dbReference type="ARBA" id="ARBA00022475"/>
    </source>
</evidence>
<dbReference type="InterPro" id="IPR050332">
    <property type="entry name" value="GPCR_2"/>
</dbReference>
<feature type="domain" description="G-protein coupled receptors family 2 profile 2" evidence="12">
    <location>
        <begin position="148"/>
        <end position="323"/>
    </location>
</feature>
<feature type="transmembrane region" description="Helical" evidence="10">
    <location>
        <begin position="196"/>
        <end position="220"/>
    </location>
</feature>
<evidence type="ECO:0000313" key="14">
    <source>
        <dbReference type="Proteomes" id="UP000318571"/>
    </source>
</evidence>
<sequence>QHILNMTSTTFENVTCSNFCNITNPVWCKNFMLGLSTLHCSTEDCEKNLCQEVALCEDLAESNPIFEASGQDFCPIVFDGWSCVNSTPAGSTIKFPCPNFLHLNFDKENLAYRECSSEGHWFDIELNKSFTHYEQCPDVHSFKMFDLINKVYMAGYVISLVFLCLATLIFMQFRSLKCVRNTIHTNLFVASILHNLLWLVWYCVIYQMGLYLFVVLIVTFISESRVLIGLCTLGWVCPGVLILLYVLLRTLSSEPGHHELCWMEDTPYNWVYKLPCILTIFINLVFLARIVHVLVAKLHKDVSDRAALIKTARAIVIAILFCLINSEVSFQLKKFFGDHIDTRHQSMAMTQYTYVRGNASQTVATGGSPPNGAEDKSVAFV</sequence>
<evidence type="ECO:0000256" key="2">
    <source>
        <dbReference type="ARBA" id="ARBA00005314"/>
    </source>
</evidence>
<dbReference type="Pfam" id="PF02793">
    <property type="entry name" value="HRM"/>
    <property type="match status" value="1"/>
</dbReference>
<keyword evidence="3" id="KW-1003">Cell membrane</keyword>
<keyword evidence="9" id="KW-0807">Transducer</keyword>
<evidence type="ECO:0000313" key="13">
    <source>
        <dbReference type="EMBL" id="TRY80555.1"/>
    </source>
</evidence>
<evidence type="ECO:0000256" key="5">
    <source>
        <dbReference type="ARBA" id="ARBA00022989"/>
    </source>
</evidence>
<dbReference type="PANTHER" id="PTHR45620:SF42">
    <property type="entry name" value="G-PROTEIN COUPLED RECEPTOR SEB-2"/>
    <property type="match status" value="1"/>
</dbReference>
<dbReference type="GO" id="GO:0008528">
    <property type="term" value="F:G protein-coupled peptide receptor activity"/>
    <property type="evidence" value="ECO:0007669"/>
    <property type="project" value="TreeGrafter"/>
</dbReference>
<evidence type="ECO:0008006" key="15">
    <source>
        <dbReference type="Google" id="ProtNLM"/>
    </source>
</evidence>
<dbReference type="Pfam" id="PF00002">
    <property type="entry name" value="7tm_2"/>
    <property type="match status" value="2"/>
</dbReference>
<dbReference type="STRING" id="6832.A0A553PSA1"/>
<dbReference type="GO" id="GO:0007166">
    <property type="term" value="P:cell surface receptor signaling pathway"/>
    <property type="evidence" value="ECO:0007669"/>
    <property type="project" value="InterPro"/>
</dbReference>
<keyword evidence="8" id="KW-0675">Receptor</keyword>
<dbReference type="Proteomes" id="UP000318571">
    <property type="component" value="Chromosome 12"/>
</dbReference>
<feature type="domain" description="G-protein coupled receptors family 2 profile 1" evidence="11">
    <location>
        <begin position="55"/>
        <end position="140"/>
    </location>
</feature>
<keyword evidence="5 10" id="KW-1133">Transmembrane helix</keyword>
<reference evidence="13 14" key="1">
    <citation type="journal article" date="2018" name="Nat. Ecol. Evol.">
        <title>Genomic signatures of mitonuclear coevolution across populations of Tigriopus californicus.</title>
        <authorList>
            <person name="Barreto F.S."/>
            <person name="Watson E.T."/>
            <person name="Lima T.G."/>
            <person name="Willett C.S."/>
            <person name="Edmands S."/>
            <person name="Li W."/>
            <person name="Burton R.S."/>
        </authorList>
    </citation>
    <scope>NUCLEOTIDE SEQUENCE [LARGE SCALE GENOMIC DNA]</scope>
    <source>
        <strain evidence="13 14">San Diego</strain>
    </source>
</reference>
<feature type="transmembrane region" description="Helical" evidence="10">
    <location>
        <begin position="227"/>
        <end position="248"/>
    </location>
</feature>
<proteinExistence type="inferred from homology"/>
<evidence type="ECO:0000256" key="7">
    <source>
        <dbReference type="ARBA" id="ARBA00023136"/>
    </source>
</evidence>
<dbReference type="InterPro" id="IPR017981">
    <property type="entry name" value="GPCR_2-like_7TM"/>
</dbReference>